<keyword evidence="12" id="KW-1185">Reference proteome</keyword>
<evidence type="ECO:0000256" key="6">
    <source>
        <dbReference type="ARBA" id="ARBA00022989"/>
    </source>
</evidence>
<evidence type="ECO:0000313" key="12">
    <source>
        <dbReference type="Proteomes" id="UP000237144"/>
    </source>
</evidence>
<organism evidence="11 12">
    <name type="scientific">Rhodotorula taiwanensis</name>
    <dbReference type="NCBI Taxonomy" id="741276"/>
    <lineage>
        <taxon>Eukaryota</taxon>
        <taxon>Fungi</taxon>
        <taxon>Dikarya</taxon>
        <taxon>Basidiomycota</taxon>
        <taxon>Pucciniomycotina</taxon>
        <taxon>Microbotryomycetes</taxon>
        <taxon>Sporidiobolales</taxon>
        <taxon>Sporidiobolaceae</taxon>
        <taxon>Rhodotorula</taxon>
    </lineage>
</organism>
<evidence type="ECO:0000256" key="4">
    <source>
        <dbReference type="ARBA" id="ARBA00022692"/>
    </source>
</evidence>
<dbReference type="PANTHER" id="PTHR21304">
    <property type="entry name" value="MICOS COMPLEX SUBUNIT MIC10"/>
    <property type="match status" value="1"/>
</dbReference>
<dbReference type="EMBL" id="PJQD01000005">
    <property type="protein sequence ID" value="POY76276.1"/>
    <property type="molecule type" value="Genomic_DNA"/>
</dbReference>
<proteinExistence type="inferred from homology"/>
<name>A0A2S5BHM7_9BASI</name>
<accession>A0A2S5BHM7</accession>
<evidence type="ECO:0000256" key="2">
    <source>
        <dbReference type="ARBA" id="ARBA00004434"/>
    </source>
</evidence>
<evidence type="ECO:0000256" key="9">
    <source>
        <dbReference type="RuleBase" id="RU363011"/>
    </source>
</evidence>
<evidence type="ECO:0000313" key="11">
    <source>
        <dbReference type="EMBL" id="POY76276.1"/>
    </source>
</evidence>
<keyword evidence="5 9" id="KW-0999">Mitochondrion inner membrane</keyword>
<evidence type="ECO:0000256" key="7">
    <source>
        <dbReference type="ARBA" id="ARBA00023128"/>
    </source>
</evidence>
<keyword evidence="6" id="KW-1133">Transmembrane helix</keyword>
<sequence>MSAPATPSSPQQVRSEDILSAKTDLCLSNALVKAGTGLAVGIVTSAILFRRRPWPVFLGLGFGIGQGYADCERVFNPAAVPGFKVQGQEKASPFQLSSPFAAVSPSQSSAVRPGPQVPASTPAAGTTTNSVVQQAKGAFDQAKSKAAAVAHKAQDKAEEVKDKVVGAASHAEKKAEQKVDELKGDKKWV</sequence>
<dbReference type="Proteomes" id="UP000237144">
    <property type="component" value="Unassembled WGS sequence"/>
</dbReference>
<dbReference type="OrthoDB" id="1916310at2759"/>
<comment type="subcellular location">
    <subcellularLocation>
        <location evidence="2 9">Mitochondrion inner membrane</location>
        <topology evidence="2 9">Single-pass membrane protein</topology>
    </subcellularLocation>
</comment>
<comment type="caution">
    <text evidence="11">The sequence shown here is derived from an EMBL/GenBank/DDBJ whole genome shotgun (WGS) entry which is preliminary data.</text>
</comment>
<evidence type="ECO:0000256" key="5">
    <source>
        <dbReference type="ARBA" id="ARBA00022792"/>
    </source>
</evidence>
<evidence type="ECO:0000256" key="10">
    <source>
        <dbReference type="SAM" id="MobiDB-lite"/>
    </source>
</evidence>
<dbReference type="AlphaFoldDB" id="A0A2S5BHM7"/>
<dbReference type="PANTHER" id="PTHR21304:SF0">
    <property type="entry name" value="MICOS COMPLEX SUBUNIT MIC10"/>
    <property type="match status" value="1"/>
</dbReference>
<protein>
    <recommendedName>
        <fullName evidence="9">MICOS complex subunit MIC10</fullName>
    </recommendedName>
</protein>
<dbReference type="STRING" id="741276.A0A2S5BHM7"/>
<keyword evidence="8" id="KW-0472">Membrane</keyword>
<keyword evidence="4" id="KW-0812">Transmembrane</keyword>
<feature type="region of interest" description="Disordered" evidence="10">
    <location>
        <begin position="153"/>
        <end position="189"/>
    </location>
</feature>
<evidence type="ECO:0000256" key="8">
    <source>
        <dbReference type="ARBA" id="ARBA00023136"/>
    </source>
</evidence>
<dbReference type="GO" id="GO:0061617">
    <property type="term" value="C:MICOS complex"/>
    <property type="evidence" value="ECO:0007669"/>
    <property type="project" value="UniProtKB-UniRule"/>
</dbReference>
<evidence type="ECO:0000256" key="1">
    <source>
        <dbReference type="ARBA" id="ARBA00002689"/>
    </source>
</evidence>
<feature type="region of interest" description="Disordered" evidence="10">
    <location>
        <begin position="105"/>
        <end position="128"/>
    </location>
</feature>
<comment type="subunit">
    <text evidence="9">Component of the mitochondrial contact site and cristae organizing system (MICOS) complex.</text>
</comment>
<evidence type="ECO:0000256" key="3">
    <source>
        <dbReference type="ARBA" id="ARBA00006792"/>
    </source>
</evidence>
<reference evidence="11 12" key="1">
    <citation type="journal article" date="2018" name="Front. Microbiol.">
        <title>Prospects for Fungal Bioremediation of Acidic Radioactive Waste Sites: Characterization and Genome Sequence of Rhodotorula taiwanensis MD1149.</title>
        <authorList>
            <person name="Tkavc R."/>
            <person name="Matrosova V.Y."/>
            <person name="Grichenko O.E."/>
            <person name="Gostincar C."/>
            <person name="Volpe R.P."/>
            <person name="Klimenkova P."/>
            <person name="Gaidamakova E.K."/>
            <person name="Zhou C.E."/>
            <person name="Stewart B.J."/>
            <person name="Lyman M.G."/>
            <person name="Malfatti S.A."/>
            <person name="Rubinfeld B."/>
            <person name="Courtot M."/>
            <person name="Singh J."/>
            <person name="Dalgard C.L."/>
            <person name="Hamilton T."/>
            <person name="Frey K.G."/>
            <person name="Gunde-Cimerman N."/>
            <person name="Dugan L."/>
            <person name="Daly M.J."/>
        </authorList>
    </citation>
    <scope>NUCLEOTIDE SEQUENCE [LARGE SCALE GENOMIC DNA]</scope>
    <source>
        <strain evidence="11 12">MD1149</strain>
    </source>
</reference>
<dbReference type="InterPro" id="IPR007512">
    <property type="entry name" value="Mic10"/>
</dbReference>
<keyword evidence="7 9" id="KW-0496">Mitochondrion</keyword>
<dbReference type="Pfam" id="PF04418">
    <property type="entry name" value="DUF543"/>
    <property type="match status" value="1"/>
</dbReference>
<gene>
    <name evidence="11" type="ORF">BMF94_0471</name>
</gene>
<comment type="function">
    <text evidence="1 9">Component of the MICOS complex, a large protein complex of the mitochondrial inner membrane that plays crucial roles in the maintenance of crista junctions, inner membrane architecture, and formation of contact sites to the outer membrane.</text>
</comment>
<comment type="similarity">
    <text evidence="3 9">Belongs to the MICOS complex subunit Mic10 family.</text>
</comment>